<keyword evidence="2" id="KW-0472">Membrane</keyword>
<dbReference type="FunFam" id="2.30.42.10:FF:000002">
    <property type="entry name" value="Disks large homolog 4 isoform 2"/>
    <property type="match status" value="1"/>
</dbReference>
<dbReference type="GO" id="GO:0043005">
    <property type="term" value="C:neuron projection"/>
    <property type="evidence" value="ECO:0007669"/>
    <property type="project" value="TreeGrafter"/>
</dbReference>
<dbReference type="AlphaFoldDB" id="A0AAN8PC61"/>
<dbReference type="GO" id="GO:0097120">
    <property type="term" value="P:receptor localization to synapse"/>
    <property type="evidence" value="ECO:0007669"/>
    <property type="project" value="TreeGrafter"/>
</dbReference>
<dbReference type="InterPro" id="IPR050614">
    <property type="entry name" value="Synaptic_Scaffolding_LAP-MAGUK"/>
</dbReference>
<reference evidence="4 5" key="1">
    <citation type="submission" date="2023-10" db="EMBL/GenBank/DDBJ databases">
        <title>Genomes of two closely related lineages of the louse Polyplax serrata with different host specificities.</title>
        <authorList>
            <person name="Martinu J."/>
            <person name="Tarabai H."/>
            <person name="Stefka J."/>
            <person name="Hypsa V."/>
        </authorList>
    </citation>
    <scope>NUCLEOTIDE SEQUENCE [LARGE SCALE GENOMIC DNA]</scope>
    <source>
        <strain evidence="4">HR10_N</strain>
    </source>
</reference>
<dbReference type="PROSITE" id="PS50106">
    <property type="entry name" value="PDZ"/>
    <property type="match status" value="2"/>
</dbReference>
<accession>A0AAN8PC61</accession>
<dbReference type="GO" id="GO:0098839">
    <property type="term" value="C:postsynaptic density membrane"/>
    <property type="evidence" value="ECO:0007669"/>
    <property type="project" value="TreeGrafter"/>
</dbReference>
<evidence type="ECO:0000256" key="2">
    <source>
        <dbReference type="ARBA" id="ARBA00023136"/>
    </source>
</evidence>
<dbReference type="InterPro" id="IPR036034">
    <property type="entry name" value="PDZ_sf"/>
</dbReference>
<dbReference type="FunFam" id="2.30.42.10:FF:000004">
    <property type="entry name" value="Disks large homolog 4 isoform 2"/>
    <property type="match status" value="1"/>
</dbReference>
<gene>
    <name evidence="4" type="primary">DLG1_2</name>
    <name evidence="4" type="ORF">RUM43_002130</name>
</gene>
<dbReference type="InterPro" id="IPR001478">
    <property type="entry name" value="PDZ"/>
</dbReference>
<name>A0AAN8PC61_POLSC</name>
<dbReference type="GO" id="GO:0099072">
    <property type="term" value="P:regulation of postsynaptic membrane neurotransmitter receptor levels"/>
    <property type="evidence" value="ECO:0007669"/>
    <property type="project" value="TreeGrafter"/>
</dbReference>
<dbReference type="Proteomes" id="UP001372834">
    <property type="component" value="Unassembled WGS sequence"/>
</dbReference>
<dbReference type="GO" id="GO:0007268">
    <property type="term" value="P:chemical synaptic transmission"/>
    <property type="evidence" value="ECO:0007669"/>
    <property type="project" value="TreeGrafter"/>
</dbReference>
<dbReference type="GO" id="GO:0031594">
    <property type="term" value="C:neuromuscular junction"/>
    <property type="evidence" value="ECO:0007669"/>
    <property type="project" value="TreeGrafter"/>
</dbReference>
<proteinExistence type="predicted"/>
<dbReference type="Pfam" id="PF00595">
    <property type="entry name" value="PDZ"/>
    <property type="match status" value="2"/>
</dbReference>
<evidence type="ECO:0000256" key="1">
    <source>
        <dbReference type="ARBA" id="ARBA00004370"/>
    </source>
</evidence>
<comment type="caution">
    <text evidence="4">The sequence shown here is derived from an EMBL/GenBank/DDBJ whole genome shotgun (WGS) entry which is preliminary data.</text>
</comment>
<organism evidence="4 5">
    <name type="scientific">Polyplax serrata</name>
    <name type="common">Common mouse louse</name>
    <dbReference type="NCBI Taxonomy" id="468196"/>
    <lineage>
        <taxon>Eukaryota</taxon>
        <taxon>Metazoa</taxon>
        <taxon>Ecdysozoa</taxon>
        <taxon>Arthropoda</taxon>
        <taxon>Hexapoda</taxon>
        <taxon>Insecta</taxon>
        <taxon>Pterygota</taxon>
        <taxon>Neoptera</taxon>
        <taxon>Paraneoptera</taxon>
        <taxon>Psocodea</taxon>
        <taxon>Troctomorpha</taxon>
        <taxon>Phthiraptera</taxon>
        <taxon>Anoplura</taxon>
        <taxon>Polyplacidae</taxon>
        <taxon>Polyplax</taxon>
    </lineage>
</organism>
<evidence type="ECO:0000313" key="4">
    <source>
        <dbReference type="EMBL" id="KAK6628318.1"/>
    </source>
</evidence>
<comment type="subcellular location">
    <subcellularLocation>
        <location evidence="1">Membrane</location>
    </subcellularLocation>
</comment>
<dbReference type="Gene3D" id="2.30.42.10">
    <property type="match status" value="2"/>
</dbReference>
<dbReference type="GO" id="GO:0045197">
    <property type="term" value="P:establishment or maintenance of epithelial cell apical/basal polarity"/>
    <property type="evidence" value="ECO:0007669"/>
    <property type="project" value="TreeGrafter"/>
</dbReference>
<dbReference type="GO" id="GO:0098609">
    <property type="term" value="P:cell-cell adhesion"/>
    <property type="evidence" value="ECO:0007669"/>
    <property type="project" value="TreeGrafter"/>
</dbReference>
<dbReference type="PANTHER" id="PTHR23119">
    <property type="entry name" value="DISCS LARGE"/>
    <property type="match status" value="1"/>
</dbReference>
<dbReference type="GO" id="GO:0019901">
    <property type="term" value="F:protein kinase binding"/>
    <property type="evidence" value="ECO:0007669"/>
    <property type="project" value="TreeGrafter"/>
</dbReference>
<feature type="domain" description="PDZ" evidence="3">
    <location>
        <begin position="144"/>
        <end position="235"/>
    </location>
</feature>
<dbReference type="GO" id="GO:0016323">
    <property type="term" value="C:basolateral plasma membrane"/>
    <property type="evidence" value="ECO:0007669"/>
    <property type="project" value="TreeGrafter"/>
</dbReference>
<dbReference type="PANTHER" id="PTHR23119:SF51">
    <property type="entry name" value="DISKS LARGE 1 TUMOR SUPPRESSOR PROTEIN"/>
    <property type="match status" value="1"/>
</dbReference>
<evidence type="ECO:0000313" key="5">
    <source>
        <dbReference type="Proteomes" id="UP001372834"/>
    </source>
</evidence>
<dbReference type="SUPFAM" id="SSF50156">
    <property type="entry name" value="PDZ domain-like"/>
    <property type="match status" value="2"/>
</dbReference>
<dbReference type="CDD" id="cd06723">
    <property type="entry name" value="PDZ1_Dlg1-2-4-like"/>
    <property type="match status" value="1"/>
</dbReference>
<feature type="domain" description="PDZ" evidence="3">
    <location>
        <begin position="48"/>
        <end position="135"/>
    </location>
</feature>
<protein>
    <submittedName>
        <fullName evidence="4">Disks large 1</fullName>
    </submittedName>
</protein>
<dbReference type="SMART" id="SM00228">
    <property type="entry name" value="PDZ"/>
    <property type="match status" value="2"/>
</dbReference>
<dbReference type="GO" id="GO:0043113">
    <property type="term" value="P:receptor clustering"/>
    <property type="evidence" value="ECO:0007669"/>
    <property type="project" value="TreeGrafter"/>
</dbReference>
<evidence type="ECO:0000259" key="3">
    <source>
        <dbReference type="PROSITE" id="PS50106"/>
    </source>
</evidence>
<dbReference type="EMBL" id="JAWJWE010000036">
    <property type="protein sequence ID" value="KAK6628318.1"/>
    <property type="molecule type" value="Genomic_DNA"/>
</dbReference>
<sequence length="282" mass="30228">MLVALFGKSFQRGAKQSDKCGFQGIFTPGVLLTAKRVVNGDDDWEYEEIVLERGGAGLGFSIAGGTDNPHIGDDSGIYITKLISGGAAAADGRLRVNDTILQVNDISVMDVPHATAVDALKKAGNQVRLYIRRKRSSGSLRLTEIELHKGATGLGFSIAGGIGNQHIPGDNGIYVTKIMDGGAAQLDGRLLVGDKLVAVRTPHGDKNLENVTHEEAVAALKATQERVVLVVGKQDSGLIAPPTLSSPLPRKYKLHGNKTVIRIQNYCTKKDVRRRLKEKSEV</sequence>
<dbReference type="CDD" id="cd06724">
    <property type="entry name" value="PDZ2_Dlg1-2-4-like"/>
    <property type="match status" value="1"/>
</dbReference>